<evidence type="ECO:0000256" key="3">
    <source>
        <dbReference type="SAM" id="MobiDB-lite"/>
    </source>
</evidence>
<dbReference type="InterPro" id="IPR056882">
    <property type="entry name" value="MOM1_dom"/>
</dbReference>
<feature type="region of interest" description="Disordered" evidence="3">
    <location>
        <begin position="1864"/>
        <end position="1981"/>
    </location>
</feature>
<dbReference type="InterPro" id="IPR000953">
    <property type="entry name" value="Chromo/chromo_shadow_dom"/>
</dbReference>
<dbReference type="InterPro" id="IPR016197">
    <property type="entry name" value="Chromo-like_dom_sf"/>
</dbReference>
<protein>
    <recommendedName>
        <fullName evidence="7">Helicase protein MOM1</fullName>
    </recommendedName>
</protein>
<feature type="compositionally biased region" description="Basic and acidic residues" evidence="3">
    <location>
        <begin position="938"/>
        <end position="948"/>
    </location>
</feature>
<feature type="compositionally biased region" description="Polar residues" evidence="3">
    <location>
        <begin position="90"/>
        <end position="100"/>
    </location>
</feature>
<gene>
    <name evidence="6" type="ORF">SHCRBa_140_J14_R_260</name>
</gene>
<sequence length="1981" mass="218636">MANTRSRGGGDGPPPSSAPAAASATTTRKLANGRETRSTAAAAASAQTPNLRRSTRENKGKHKSRQLPATPSSHRSAKTPAKDATAIATPKSTSSPNNPKDSTKKPTRVSRNTIVSPSPSKQDSNGTSTPASTKRKTQDDAQAASTPSKKQKRLMHAKSYVALFNTGQEEPESQGAENSKQYFVKYKNLAHVHNQWVSESDITIRWKQEWAEPHRLLKRRLLMPPKEADFFFNSLGDKFVYCNVEWLVKWKDLGYEHATWELESSSFLCTPEAEELKRSYEDRFKAARKASDPSKVDKVKGGIFQQLQRLPDGCPPGLDDDHLRSLNQLREFWHNSRGAVFIDDQERVIKTILFVASILPHICRPLLIVSTTTSLSLWETKFNRLAASINVVVYNGEKDVRKSIQDLEFYEDGSVMLQVLLSHPDAILEDIEAIERINWEAVIVDDCQNSRVSKCLEQLKRLPTNFRMVLLSSSQKESIAEHINLLSFLNPEENGTLSVSNGVSFDTAGTLAVLKAKLARYVAFERKADSSKLLEYWVPARLSPVQLEMYCYILLSNSPALRSHSKTDSVGALRNILISLRKCCDHPYLVDQSLQSTLTKDRPITDILDIGVRSCGKLLLLDRMLQQIKIQGLRVLILSQSGGGSGNPMGDILDDFVRQRFGYESYERVERGLLLQKKQTAMNMFNDKTKGRFIFLIDSRACGPSIKLSSVDAIIIYGSDWNPMNDLRALQKVSMESQSEPVPIFRLYSSCTVEEKALILAKHDHILDSNILNITPSLSHCLLSWGASFLFNRLEELQNPSYSNVSGDELFMDNLALEFLSKLLSKVELSTEPGNAAISQAYLRGSFYSRAIVVAGESEGISSVDGDLPKFCAYWLSLLNGRSPHWQHISEPAQRSRRKIHNVEQQLKNTEEQLKIPTEETDEARIKRRRIGEIMDSSPKDPPGKNKDTAILPENNTPSSSHQISVEDTWQELERNNLHGTQKGLHVQLKPELSKLYKLLQLPENVKSLCEEFLEYILKNHQISQEPKGILHAFNLALCWRAASLSKHKISHTESLTLAVKNLNYECKEELAEFVYAKLKILKRKFARRAGEDTSARLRNDELFPSQVTLTDDNFENGSHHEATGDFWTEEMVSGEKELLSDPVTHGGERLSRNELLSKIMDKRIKLVDKVFSLRGRSIQDKHSNEVSFLDMHRQKEVAKLKGACSLVVEHLRSSQNHTAQEDGDGKIKLIIEWFTMLLYAFLEHMKCQRNRLDMQQSASRIKESQLKEETLQAAKCGQLDQNFDQHIPLPDFEFAMEEFRHFREVAGSCHVHAAALASESLDDNSAMEITLVRSTNASEVIEEEALNRPAEVLVQGPAPEVAGPSVNGICNYSDGINSQGDASLAVPSLEPSSDDLRSTDHVEENTVGSPVQGDTSEHLGDAAMEVETGNRNTALADSPHFDTPALTPPSRQATLPVSREIEMQSNLVDQCAQQSLVSSQPLRGEPEQADLSHAASAQPFQSERQQSIPLSNNLLERAQLDQSQPNYQTDVAPGSAQSAELFPVTSMMFNHPPIDAEPLKNELHRLRLHMDALNKVHEMKSMTPLIFSKRRHLMYFYEKVQRNQSLAEDFRAKFISPSAAQGAAKVHTPPVRHTPQATPQVMRPPVLDPSASSIALTSACRPPVPRPRVQAPQVDQPSSSLSQLSRPSLPSLQVVQPPNLEQGNLFRATSTTLSHMPPPRGSYGVQSELAPRSPAPHLQFRLPRAHSMPPGNQQQLPTRVEAMSSRTQPVLAASSCPSDIHAGQLAASAMSSLHTVLPSTSLPSSLHPSHLAQRVPPTPNPTLQAAAPSGSNTTMPSIPTGMQPPDSGSLSLDAWLTANLGLSDDASTAPTKNTASLGLSSDAPRAAPATNTASLGLSSNVPRGMAPATNEASLGLSSDVPRGMAPATNTASLRLSSDSPRATVPATSTTSLRLSSDSPGATAPATNGPEIDVVCLSDDE</sequence>
<dbReference type="Pfam" id="PF25029">
    <property type="entry name" value="MOM1"/>
    <property type="match status" value="1"/>
</dbReference>
<feature type="region of interest" description="Disordered" evidence="3">
    <location>
        <begin position="1434"/>
        <end position="1454"/>
    </location>
</feature>
<dbReference type="InterPro" id="IPR027417">
    <property type="entry name" value="P-loop_NTPase"/>
</dbReference>
<evidence type="ECO:0000259" key="4">
    <source>
        <dbReference type="PROSITE" id="PS50013"/>
    </source>
</evidence>
<reference evidence="6" key="1">
    <citation type="submission" date="2013-05" db="EMBL/GenBank/DDBJ databases">
        <title>Building the sugarcane genome for biotechnology and identifying evolutionary trends.</title>
        <authorList>
            <person name="De Setta N."/>
            <person name="Monteiro-Vitorello C.B."/>
            <person name="Metcalfe C.J."/>
            <person name="Cruz G.M.Q."/>
            <person name="Del Bem L.E."/>
            <person name="Vicentini R."/>
            <person name="Nogueira F.T.S."/>
            <person name="Campos R.A."/>
            <person name="Nunes S.L."/>
            <person name="Turrini P.C.G."/>
            <person name="Vieira A.P."/>
            <person name="Cruz E.A.O."/>
            <person name="Correa T.C.S."/>
            <person name="Hotta C.T."/>
            <person name="de Mello-Varani A."/>
            <person name="Vautrin S."/>
            <person name="Trindade A.S."/>
            <person name="Vilela M.M."/>
            <person name="Horta C.L."/>
            <person name="Sato P.M."/>
            <person name="de Andrade R.F."/>
            <person name="Nishiyama M.Y."/>
            <person name="Cardoso-Silva C.B."/>
            <person name="Scortecci K.C."/>
            <person name="Garcia A.A.F."/>
            <person name="Carneiro M.S."/>
            <person name="Kim C."/>
            <person name="Paterson A.H."/>
            <person name="Berges H."/>
            <person name="D'Hont A."/>
            <person name="de-Souza A.P."/>
            <person name="Souza G.M."/>
            <person name="Vincentz M."/>
            <person name="Kitajima J.P."/>
            <person name="Van Sluys M.-A."/>
        </authorList>
    </citation>
    <scope>NUCLEOTIDE SEQUENCE</scope>
</reference>
<dbReference type="GO" id="GO:0031507">
    <property type="term" value="P:heterochromatin formation"/>
    <property type="evidence" value="ECO:0007669"/>
    <property type="project" value="InterPro"/>
</dbReference>
<dbReference type="EMBL" id="KF184953">
    <property type="protein sequence ID" value="AGT17412.1"/>
    <property type="molecule type" value="Genomic_DNA"/>
</dbReference>
<accession>A0A059Q1A8</accession>
<feature type="compositionally biased region" description="Polar residues" evidence="3">
    <location>
        <begin position="1928"/>
        <end position="1941"/>
    </location>
</feature>
<feature type="region of interest" description="Disordered" evidence="3">
    <location>
        <begin position="1386"/>
        <end position="1418"/>
    </location>
</feature>
<feature type="region of interest" description="Disordered" evidence="3">
    <location>
        <begin position="1"/>
        <end position="154"/>
    </location>
</feature>
<dbReference type="GO" id="GO:0005524">
    <property type="term" value="F:ATP binding"/>
    <property type="evidence" value="ECO:0007669"/>
    <property type="project" value="InterPro"/>
</dbReference>
<feature type="compositionally biased region" description="Polar residues" evidence="3">
    <location>
        <begin position="1890"/>
        <end position="1902"/>
    </location>
</feature>
<feature type="region of interest" description="Disordered" evidence="3">
    <location>
        <begin position="1477"/>
        <end position="1506"/>
    </location>
</feature>
<dbReference type="SMART" id="SM00298">
    <property type="entry name" value="CHROMO"/>
    <property type="match status" value="2"/>
</dbReference>
<dbReference type="PANTHER" id="PTHR35116">
    <property type="entry name" value="HELICASE PROTEIN MOM1"/>
    <property type="match status" value="1"/>
</dbReference>
<dbReference type="CDD" id="cd18793">
    <property type="entry name" value="SF2_C_SNF"/>
    <property type="match status" value="1"/>
</dbReference>
<feature type="region of interest" description="Disordered" evidence="3">
    <location>
        <begin position="1622"/>
        <end position="1697"/>
    </location>
</feature>
<evidence type="ECO:0000256" key="2">
    <source>
        <dbReference type="ARBA" id="ARBA00022801"/>
    </source>
</evidence>
<dbReference type="InterPro" id="IPR000330">
    <property type="entry name" value="SNF2_N"/>
</dbReference>
<dbReference type="PROSITE" id="PS50013">
    <property type="entry name" value="CHROMO_2"/>
    <property type="match status" value="1"/>
</dbReference>
<dbReference type="Pfam" id="PF00176">
    <property type="entry name" value="SNF2-rel_dom"/>
    <property type="match status" value="1"/>
</dbReference>
<feature type="domain" description="Chromo" evidence="4">
    <location>
        <begin position="216"/>
        <end position="292"/>
    </location>
</feature>
<dbReference type="InterPro" id="IPR038718">
    <property type="entry name" value="SNF2-like_sf"/>
</dbReference>
<dbReference type="InterPro" id="IPR049730">
    <property type="entry name" value="SNF2/RAD54-like_C"/>
</dbReference>
<dbReference type="Gene3D" id="3.40.50.10810">
    <property type="entry name" value="Tandem AAA-ATPase domain"/>
    <property type="match status" value="1"/>
</dbReference>
<feature type="region of interest" description="Disordered" evidence="3">
    <location>
        <begin position="1711"/>
        <end position="1734"/>
    </location>
</feature>
<feature type="compositionally biased region" description="Low complexity" evidence="3">
    <location>
        <begin position="1948"/>
        <end position="1959"/>
    </location>
</feature>
<feature type="compositionally biased region" description="Low complexity" evidence="3">
    <location>
        <begin position="1799"/>
        <end position="1812"/>
    </location>
</feature>
<dbReference type="PROSITE" id="PS51194">
    <property type="entry name" value="HELICASE_CTER"/>
    <property type="match status" value="1"/>
</dbReference>
<evidence type="ECO:0000259" key="5">
    <source>
        <dbReference type="PROSITE" id="PS51194"/>
    </source>
</evidence>
<feature type="compositionally biased region" description="Polar residues" evidence="3">
    <location>
        <begin position="109"/>
        <end position="132"/>
    </location>
</feature>
<feature type="region of interest" description="Disordered" evidence="3">
    <location>
        <begin position="1799"/>
        <end position="1852"/>
    </location>
</feature>
<feature type="domain" description="Helicase C-terminal" evidence="5">
    <location>
        <begin position="620"/>
        <end position="783"/>
    </location>
</feature>
<feature type="compositionally biased region" description="Low complexity" evidence="3">
    <location>
        <begin position="18"/>
        <end position="28"/>
    </location>
</feature>
<dbReference type="GO" id="GO:0016787">
    <property type="term" value="F:hydrolase activity"/>
    <property type="evidence" value="ECO:0007669"/>
    <property type="project" value="UniProtKB-KW"/>
</dbReference>
<dbReference type="Gene3D" id="3.40.50.300">
    <property type="entry name" value="P-loop containing nucleotide triphosphate hydrolases"/>
    <property type="match status" value="1"/>
</dbReference>
<keyword evidence="2" id="KW-0378">Hydrolase</keyword>
<feature type="compositionally biased region" description="Polar residues" evidence="3">
    <location>
        <begin position="1866"/>
        <end position="1880"/>
    </location>
</feature>
<proteinExistence type="predicted"/>
<dbReference type="InterPro" id="IPR001650">
    <property type="entry name" value="Helicase_C-like"/>
</dbReference>
<feature type="compositionally biased region" description="Low complexity" evidence="3">
    <location>
        <begin position="1668"/>
        <end position="1696"/>
    </location>
</feature>
<evidence type="ECO:0000256" key="1">
    <source>
        <dbReference type="ARBA" id="ARBA00022737"/>
    </source>
</evidence>
<dbReference type="Gene3D" id="2.40.50.40">
    <property type="match status" value="2"/>
</dbReference>
<name>A0A059Q1A8_9POAL</name>
<keyword evidence="1" id="KW-0677">Repeat</keyword>
<feature type="region of interest" description="Disordered" evidence="3">
    <location>
        <begin position="919"/>
        <end position="962"/>
    </location>
</feature>
<evidence type="ECO:0008006" key="7">
    <source>
        <dbReference type="Google" id="ProtNLM"/>
    </source>
</evidence>
<dbReference type="SUPFAM" id="SSF52540">
    <property type="entry name" value="P-loop containing nucleoside triphosphate hydrolases"/>
    <property type="match status" value="2"/>
</dbReference>
<dbReference type="SUPFAM" id="SSF54160">
    <property type="entry name" value="Chromo domain-like"/>
    <property type="match status" value="2"/>
</dbReference>
<feature type="compositionally biased region" description="Basic and acidic residues" evidence="3">
    <location>
        <begin position="1395"/>
        <end position="1405"/>
    </location>
</feature>
<dbReference type="PANTHER" id="PTHR35116:SF2">
    <property type="entry name" value="ATP-DEPENDENT HELICASE FAMILY PROTEIN-RELATED"/>
    <property type="match status" value="1"/>
</dbReference>
<evidence type="ECO:0000313" key="6">
    <source>
        <dbReference type="EMBL" id="AGT17412.1"/>
    </source>
</evidence>
<organism evidence="6">
    <name type="scientific">Saccharum hybrid cultivar R570</name>
    <dbReference type="NCBI Taxonomy" id="131158"/>
    <lineage>
        <taxon>Eukaryota</taxon>
        <taxon>Viridiplantae</taxon>
        <taxon>Streptophyta</taxon>
        <taxon>Embryophyta</taxon>
        <taxon>Tracheophyta</taxon>
        <taxon>Spermatophyta</taxon>
        <taxon>Magnoliopsida</taxon>
        <taxon>Liliopsida</taxon>
        <taxon>Poales</taxon>
        <taxon>Poaceae</taxon>
        <taxon>PACMAD clade</taxon>
        <taxon>Panicoideae</taxon>
        <taxon>Andropogonodae</taxon>
        <taxon>Andropogoneae</taxon>
        <taxon>Saccharinae</taxon>
        <taxon>Saccharum</taxon>
        <taxon>Saccharum officinarum species complex</taxon>
    </lineage>
</organism>
<dbReference type="InterPro" id="IPR039322">
    <property type="entry name" value="MOM1"/>
</dbReference>